<feature type="domain" description="ABC transporter" evidence="10">
    <location>
        <begin position="351"/>
        <end position="598"/>
    </location>
</feature>
<dbReference type="SUPFAM" id="SSF52540">
    <property type="entry name" value="P-loop containing nucleoside triphosphate hydrolases"/>
    <property type="match status" value="1"/>
</dbReference>
<dbReference type="InterPro" id="IPR027417">
    <property type="entry name" value="P-loop_NTPase"/>
</dbReference>
<dbReference type="CDD" id="cd03219">
    <property type="entry name" value="ABC_Mj1267_LivG_branched"/>
    <property type="match status" value="1"/>
</dbReference>
<evidence type="ECO:0000256" key="8">
    <source>
        <dbReference type="ARBA" id="ARBA00023136"/>
    </source>
</evidence>
<evidence type="ECO:0000313" key="11">
    <source>
        <dbReference type="EMBL" id="GAA3756543.1"/>
    </source>
</evidence>
<evidence type="ECO:0000256" key="2">
    <source>
        <dbReference type="ARBA" id="ARBA00022448"/>
    </source>
</evidence>
<dbReference type="Pfam" id="PF00005">
    <property type="entry name" value="ABC_tran"/>
    <property type="match status" value="1"/>
</dbReference>
<gene>
    <name evidence="11" type="ORF">GCM10022240_06720</name>
</gene>
<evidence type="ECO:0000256" key="5">
    <source>
        <dbReference type="ARBA" id="ARBA00022741"/>
    </source>
</evidence>
<keyword evidence="7 9" id="KW-1133">Transmembrane helix</keyword>
<dbReference type="Pfam" id="PF12399">
    <property type="entry name" value="BCA_ABC_TP_C"/>
    <property type="match status" value="1"/>
</dbReference>
<dbReference type="Proteomes" id="UP001500540">
    <property type="component" value="Unassembled WGS sequence"/>
</dbReference>
<dbReference type="GO" id="GO:0005524">
    <property type="term" value="F:ATP binding"/>
    <property type="evidence" value="ECO:0007669"/>
    <property type="project" value="UniProtKB-KW"/>
</dbReference>
<dbReference type="EMBL" id="BAABAF010000002">
    <property type="protein sequence ID" value="GAA3756543.1"/>
    <property type="molecule type" value="Genomic_DNA"/>
</dbReference>
<keyword evidence="6 11" id="KW-0067">ATP-binding</keyword>
<dbReference type="InterPro" id="IPR043428">
    <property type="entry name" value="LivM-like"/>
</dbReference>
<evidence type="ECO:0000256" key="1">
    <source>
        <dbReference type="ARBA" id="ARBA00004651"/>
    </source>
</evidence>
<dbReference type="SMART" id="SM00382">
    <property type="entry name" value="AAA"/>
    <property type="match status" value="1"/>
</dbReference>
<dbReference type="RefSeq" id="WP_344780520.1">
    <property type="nucleotide sequence ID" value="NZ_BAABAF010000002.1"/>
</dbReference>
<feature type="transmembrane region" description="Helical" evidence="9">
    <location>
        <begin position="210"/>
        <end position="232"/>
    </location>
</feature>
<comment type="caution">
    <text evidence="11">The sequence shown here is derived from an EMBL/GenBank/DDBJ whole genome shotgun (WGS) entry which is preliminary data.</text>
</comment>
<feature type="transmembrane region" description="Helical" evidence="9">
    <location>
        <begin position="60"/>
        <end position="78"/>
    </location>
</feature>
<keyword evidence="12" id="KW-1185">Reference proteome</keyword>
<keyword evidence="4 9" id="KW-0812">Transmembrane</keyword>
<keyword evidence="3" id="KW-1003">Cell membrane</keyword>
<dbReference type="InterPro" id="IPR003439">
    <property type="entry name" value="ABC_transporter-like_ATP-bd"/>
</dbReference>
<name>A0ABP7G5Y3_9MICO</name>
<keyword evidence="8 9" id="KW-0472">Membrane</keyword>
<organism evidence="11 12">
    <name type="scientific">Microbacterium kribbense</name>
    <dbReference type="NCBI Taxonomy" id="433645"/>
    <lineage>
        <taxon>Bacteria</taxon>
        <taxon>Bacillati</taxon>
        <taxon>Actinomycetota</taxon>
        <taxon>Actinomycetes</taxon>
        <taxon>Micrococcales</taxon>
        <taxon>Microbacteriaceae</taxon>
        <taxon>Microbacterium</taxon>
    </lineage>
</organism>
<dbReference type="Gene3D" id="3.40.50.300">
    <property type="entry name" value="P-loop containing nucleotide triphosphate hydrolases"/>
    <property type="match status" value="1"/>
</dbReference>
<evidence type="ECO:0000256" key="3">
    <source>
        <dbReference type="ARBA" id="ARBA00022475"/>
    </source>
</evidence>
<evidence type="ECO:0000256" key="7">
    <source>
        <dbReference type="ARBA" id="ARBA00022989"/>
    </source>
</evidence>
<feature type="transmembrane region" description="Helical" evidence="9">
    <location>
        <begin position="114"/>
        <end position="138"/>
    </location>
</feature>
<accession>A0ABP7G5Y3</accession>
<dbReference type="CDD" id="cd06581">
    <property type="entry name" value="TM_PBP1_LivM_like"/>
    <property type="match status" value="1"/>
</dbReference>
<keyword evidence="2" id="KW-0813">Transport</keyword>
<dbReference type="PANTHER" id="PTHR45772">
    <property type="entry name" value="CONSERVED COMPONENT OF ABC TRANSPORTER FOR NATURAL AMINO ACIDS-RELATED"/>
    <property type="match status" value="1"/>
</dbReference>
<dbReference type="InterPro" id="IPR032823">
    <property type="entry name" value="BCA_ABC_TP_C"/>
</dbReference>
<dbReference type="InterPro" id="IPR001851">
    <property type="entry name" value="ABC_transp_permease"/>
</dbReference>
<feature type="transmembrane region" description="Helical" evidence="9">
    <location>
        <begin position="286"/>
        <end position="305"/>
    </location>
</feature>
<evidence type="ECO:0000256" key="6">
    <source>
        <dbReference type="ARBA" id="ARBA00022840"/>
    </source>
</evidence>
<evidence type="ECO:0000259" key="10">
    <source>
        <dbReference type="PROSITE" id="PS50893"/>
    </source>
</evidence>
<protein>
    <submittedName>
        <fullName evidence="11">Branched-chain amino acid ABC transporter ATP-binding protein/permease</fullName>
    </submittedName>
</protein>
<dbReference type="PANTHER" id="PTHR45772:SF4">
    <property type="entry name" value="ABC TRANSPORTER ATP-BINDING PROTEIN"/>
    <property type="match status" value="1"/>
</dbReference>
<evidence type="ECO:0000256" key="4">
    <source>
        <dbReference type="ARBA" id="ARBA00022692"/>
    </source>
</evidence>
<feature type="transmembrane region" description="Helical" evidence="9">
    <location>
        <begin position="158"/>
        <end position="181"/>
    </location>
</feature>
<proteinExistence type="predicted"/>
<feature type="transmembrane region" description="Helical" evidence="9">
    <location>
        <begin position="34"/>
        <end position="53"/>
    </location>
</feature>
<dbReference type="InterPro" id="IPR003593">
    <property type="entry name" value="AAA+_ATPase"/>
</dbReference>
<sequence length="620" mass="66661">MNLKKATTLGAPLVILLVLSLVFPYLVDPYTIHVTNVAVVFALLAIGLFLSMGIAGQFDLAQVAFLGVGAYTAAILTLHAGWNFWWAALAGVLVSVIVSLVVGIPALRVQSHYLAIVTLGLSLAFISLVINLPLAGQAEGLSGIPAPVLFGIDLSDDYLFYYLALLVLVVGIAFAAFIVHTRLGRRLRAMRDDDLAAAAMGTRIPVMRMLAFAFGGLYGGVAGALYAGLIRFVAPESFSLANMFLLLAMVIIGGRHSLPGVVIGAVGLIFVRSWLADFSIYAQLGYGALVVIFVVFLPTGIAGIPRRVYQLWTKRRGHQVAGGLAVAPYVPFATDRADAVTAPGSESTVVLQVNDVVKSFKGLRALDGVSMTVREGEIRGLVGPNGSGKTTLFNVLSGIHPPTSGTVEVLGMRSTTTPSYRLSLRGVARTFQNLRLFSLLSVRENVMMGVDRTRSRWTWRYILAPLSVLRGDRSIRHEADEMLERQGLLEMAGAFPSELSYGAQRRVEIARAMATRPKLLLLDEPAAGLNGDEVNQLKAIVQDIRAQGVTVIIIEHNMGLVMSLCDRVTVLSTGKVIADGLPEDVAKSPEVIEAYLGDDARLEEEMLETDTMHLEGGQHD</sequence>
<dbReference type="InterPro" id="IPR051120">
    <property type="entry name" value="ABC_AA/LPS_Transport"/>
</dbReference>
<comment type="subcellular location">
    <subcellularLocation>
        <location evidence="1">Cell membrane</location>
        <topology evidence="1">Multi-pass membrane protein</topology>
    </subcellularLocation>
</comment>
<reference evidence="12" key="1">
    <citation type="journal article" date="2019" name="Int. J. Syst. Evol. Microbiol.">
        <title>The Global Catalogue of Microorganisms (GCM) 10K type strain sequencing project: providing services to taxonomists for standard genome sequencing and annotation.</title>
        <authorList>
            <consortium name="The Broad Institute Genomics Platform"/>
            <consortium name="The Broad Institute Genome Sequencing Center for Infectious Disease"/>
            <person name="Wu L."/>
            <person name="Ma J."/>
        </authorList>
    </citation>
    <scope>NUCLEOTIDE SEQUENCE [LARGE SCALE GENOMIC DNA]</scope>
    <source>
        <strain evidence="12">JCM 16950</strain>
    </source>
</reference>
<dbReference type="Pfam" id="PF02653">
    <property type="entry name" value="BPD_transp_2"/>
    <property type="match status" value="1"/>
</dbReference>
<feature type="transmembrane region" description="Helical" evidence="9">
    <location>
        <begin position="84"/>
        <end position="107"/>
    </location>
</feature>
<keyword evidence="5" id="KW-0547">Nucleotide-binding</keyword>
<evidence type="ECO:0000313" key="12">
    <source>
        <dbReference type="Proteomes" id="UP001500540"/>
    </source>
</evidence>
<evidence type="ECO:0000256" key="9">
    <source>
        <dbReference type="SAM" id="Phobius"/>
    </source>
</evidence>
<dbReference type="PROSITE" id="PS50893">
    <property type="entry name" value="ABC_TRANSPORTER_2"/>
    <property type="match status" value="1"/>
</dbReference>